<evidence type="ECO:0000256" key="1">
    <source>
        <dbReference type="SAM" id="MobiDB-lite"/>
    </source>
</evidence>
<name>A0A2S6IVL5_9ACTN</name>
<evidence type="ECO:0000313" key="2">
    <source>
        <dbReference type="EMBL" id="PPK98335.1"/>
    </source>
</evidence>
<protein>
    <recommendedName>
        <fullName evidence="4">Lipoprotein</fullName>
    </recommendedName>
</protein>
<dbReference type="AlphaFoldDB" id="A0A2S6IVL5"/>
<accession>A0A2S6IVL5</accession>
<reference evidence="2 3" key="1">
    <citation type="submission" date="2018-02" db="EMBL/GenBank/DDBJ databases">
        <title>Genomic Encyclopedia of Archaeal and Bacterial Type Strains, Phase II (KMG-II): from individual species to whole genera.</title>
        <authorList>
            <person name="Goeker M."/>
        </authorList>
    </citation>
    <scope>NUCLEOTIDE SEQUENCE [LARGE SCALE GENOMIC DNA]</scope>
    <source>
        <strain evidence="2 3">DSM 22857</strain>
    </source>
</reference>
<comment type="caution">
    <text evidence="2">The sequence shown here is derived from an EMBL/GenBank/DDBJ whole genome shotgun (WGS) entry which is preliminary data.</text>
</comment>
<dbReference type="Proteomes" id="UP000239485">
    <property type="component" value="Unassembled WGS sequence"/>
</dbReference>
<feature type="region of interest" description="Disordered" evidence="1">
    <location>
        <begin position="154"/>
        <end position="179"/>
    </location>
</feature>
<proteinExistence type="predicted"/>
<sequence length="259" mass="28273">MGPLLRRLATAATAAALLTGCTTSPTTTYTDAAGREVTVDWADYPGHAGLDADDALAAPPQEEAERVADALLADLQAALAERHGLELAPHGDDAGWFPSGGNGYGGSSAYVTYNSAQRRTGDLPDDPRVWRGVVETVSEITREHGLGPVLLDHEQTGHAWQQDERRERERSSGTTDPDGFWAWDGVARDGAQWLSLDLTDVTRHVDPRRVEDRRELGLPLRSVVLFYGVTTIADEHRDTFRQRLEPFRGLERPAATHSG</sequence>
<dbReference type="PROSITE" id="PS51257">
    <property type="entry name" value="PROKAR_LIPOPROTEIN"/>
    <property type="match status" value="1"/>
</dbReference>
<evidence type="ECO:0000313" key="3">
    <source>
        <dbReference type="Proteomes" id="UP000239485"/>
    </source>
</evidence>
<gene>
    <name evidence="2" type="ORF">CLV92_10130</name>
</gene>
<organism evidence="2 3">
    <name type="scientific">Kineococcus xinjiangensis</name>
    <dbReference type="NCBI Taxonomy" id="512762"/>
    <lineage>
        <taxon>Bacteria</taxon>
        <taxon>Bacillati</taxon>
        <taxon>Actinomycetota</taxon>
        <taxon>Actinomycetes</taxon>
        <taxon>Kineosporiales</taxon>
        <taxon>Kineosporiaceae</taxon>
        <taxon>Kineococcus</taxon>
    </lineage>
</organism>
<dbReference type="RefSeq" id="WP_104430779.1">
    <property type="nucleotide sequence ID" value="NZ_PTJD01000001.1"/>
</dbReference>
<dbReference type="OrthoDB" id="4928582at2"/>
<keyword evidence="3" id="KW-1185">Reference proteome</keyword>
<feature type="compositionally biased region" description="Basic and acidic residues" evidence="1">
    <location>
        <begin position="154"/>
        <end position="171"/>
    </location>
</feature>
<dbReference type="EMBL" id="PTJD01000001">
    <property type="protein sequence ID" value="PPK98335.1"/>
    <property type="molecule type" value="Genomic_DNA"/>
</dbReference>
<evidence type="ECO:0008006" key="4">
    <source>
        <dbReference type="Google" id="ProtNLM"/>
    </source>
</evidence>